<comment type="subcellular location">
    <subcellularLocation>
        <location evidence="2">Secreted</location>
        <location evidence="2">Cell wall</location>
        <topology evidence="2">Peptidoglycan-anchor</topology>
    </subcellularLocation>
</comment>
<evidence type="ECO:0000256" key="1">
    <source>
        <dbReference type="ARBA" id="ARBA00000966"/>
    </source>
</evidence>
<dbReference type="PROSITE" id="PS00659">
    <property type="entry name" value="GLYCOSYL_HYDROL_F5"/>
    <property type="match status" value="1"/>
</dbReference>
<dbReference type="InterPro" id="IPR019931">
    <property type="entry name" value="LPXTG_anchor"/>
</dbReference>
<dbReference type="NCBIfam" id="TIGR01167">
    <property type="entry name" value="LPXTG_anchor"/>
    <property type="match status" value="1"/>
</dbReference>
<keyword evidence="12" id="KW-0624">Polysaccharide degradation</keyword>
<sequence>MKKKYVRYFSIFMTVLLIGALFVPAIGAEESSDEEEDPIVAPLPIEERPHESNYDAYPSLLDSGVSDRRPSTAGALEVKEVDGVKTLVDESGTPIQLRGMSTHGLQWFGEIVNDNAFSALANDWDSNMIRLAMYVGETGYATNPEMKDLVVEGIELAFKHDMYVIVDWHVHAPGDPRADVYSGAYEFFEELADDYKDHPKSHYIIWELANEPSSNSNGGPGIPNDEEGWEAVKEYADPIVEMLREKGDNIILVGSPNWSQRPDLAADNPIEAENIMYSVHFYTGTHHGTDDSYPDGTPSEDRSNVMANARYALENGVAVFATEWGVSEASGDNGPFLNEADIWLNFLNENNISWANWSLTNKNETSGSFIPFVLNETNATDLDPGDDQVWEIEELSVSGEYVRARIKGIEYEPIDRTPREDFTEVIWDFNDGTTQGFGVNSDSPVEATLENANNTLKITGLDASNDLGAEGEAYWGNLRISADSWGSSVDLIGAEQLKIDVLVENPTTVAMAAIPQSSQYGWANPANNSIVEESDFEESEDGLYKATITITRDDSPNLDNLATDPEGSVMNNIILFIGTDNADVIYLDNIAVSGNREFIPDPVEHDPIGEATLPSDFEDGTRQGWQWSSDSGVRTELTIKEANGSNALSWEYAYPEVKPGDGWASAPRLDFWYENLVRGDNEFVAFDFYLDPVEGRATEGEIEINLTFQPPSSGYWAQSDDVFIIDLENLSEATITEDGLYHFEVEIDMTNIENLQDDTELRNMLLIFADVESDFAGRVFVDNIGFDMSLEKKVEVLEKQVLDLVLELEAIEASGKEAIQELEAKIADLEAQLSALQDEAVSKELEELQQLVQELLDQIASLESRLKELEDLDEDPPNGDHSDGDDESGGEPGTGEGTSGSSPGGTSNDGKTADGEKLPDTATNMFNYLLLGLLLLVAGIVVYVKARKTSIDS</sequence>
<feature type="compositionally biased region" description="Acidic residues" evidence="13">
    <location>
        <begin position="871"/>
        <end position="889"/>
    </location>
</feature>
<accession>A0ABS6JY02</accession>
<reference evidence="18 19" key="1">
    <citation type="submission" date="2021-06" db="EMBL/GenBank/DDBJ databases">
        <title>Bacillus sp. RD4P76, an endophyte from a halophyte.</title>
        <authorList>
            <person name="Sun J.-Q."/>
        </authorList>
    </citation>
    <scope>NUCLEOTIDE SEQUENCE [LARGE SCALE GENOMIC DNA]</scope>
    <source>
        <strain evidence="18 19">JCM 17098</strain>
    </source>
</reference>
<dbReference type="Gene3D" id="2.60.120.260">
    <property type="entry name" value="Galactose-binding domain-like"/>
    <property type="match status" value="2"/>
</dbReference>
<name>A0ABS6JY02_9BACI</name>
<feature type="region of interest" description="Disordered" evidence="13">
    <location>
        <begin position="871"/>
        <end position="916"/>
    </location>
</feature>
<evidence type="ECO:0000256" key="7">
    <source>
        <dbReference type="ARBA" id="ARBA00022729"/>
    </source>
</evidence>
<keyword evidence="6" id="KW-0964">Secreted</keyword>
<evidence type="ECO:0000256" key="3">
    <source>
        <dbReference type="ARBA" id="ARBA00005641"/>
    </source>
</evidence>
<keyword evidence="5" id="KW-0134">Cell wall</keyword>
<dbReference type="SUPFAM" id="SSF49785">
    <property type="entry name" value="Galactose-binding domain-like"/>
    <property type="match status" value="2"/>
</dbReference>
<keyword evidence="14" id="KW-0812">Transmembrane</keyword>
<evidence type="ECO:0000259" key="17">
    <source>
        <dbReference type="Pfam" id="PF03424"/>
    </source>
</evidence>
<feature type="domain" description="Glycoside hydrolase family 5" evidence="15">
    <location>
        <begin position="88"/>
        <end position="363"/>
    </location>
</feature>
<keyword evidence="10" id="KW-0572">Peptidoglycan-anchor</keyword>
<comment type="caution">
    <text evidence="18">The sequence shown here is derived from an EMBL/GenBank/DDBJ whole genome shotgun (WGS) entry which is preliminary data.</text>
</comment>
<evidence type="ECO:0000256" key="2">
    <source>
        <dbReference type="ARBA" id="ARBA00004168"/>
    </source>
</evidence>
<dbReference type="Pfam" id="PF00746">
    <property type="entry name" value="Gram_pos_anchor"/>
    <property type="match status" value="1"/>
</dbReference>
<evidence type="ECO:0000256" key="4">
    <source>
        <dbReference type="ARBA" id="ARBA00012601"/>
    </source>
</evidence>
<evidence type="ECO:0000256" key="11">
    <source>
        <dbReference type="ARBA" id="ARBA00023295"/>
    </source>
</evidence>
<keyword evidence="9" id="KW-0136">Cellulose degradation</keyword>
<gene>
    <name evidence="18" type="ORF">KS407_16250</name>
</gene>
<keyword evidence="19" id="KW-1185">Reference proteome</keyword>
<feature type="domain" description="Carbohydrate binding module family 17/28" evidence="17">
    <location>
        <begin position="425"/>
        <end position="592"/>
    </location>
</feature>
<dbReference type="InterPro" id="IPR008979">
    <property type="entry name" value="Galactose-bd-like_sf"/>
</dbReference>
<evidence type="ECO:0000259" key="16">
    <source>
        <dbReference type="Pfam" id="PF00746"/>
    </source>
</evidence>
<evidence type="ECO:0000313" key="19">
    <source>
        <dbReference type="Proteomes" id="UP000790580"/>
    </source>
</evidence>
<evidence type="ECO:0000256" key="13">
    <source>
        <dbReference type="SAM" id="MobiDB-lite"/>
    </source>
</evidence>
<keyword evidence="11" id="KW-0326">Glycosidase</keyword>
<dbReference type="Pfam" id="PF03424">
    <property type="entry name" value="CBM_17_28"/>
    <property type="match status" value="2"/>
</dbReference>
<proteinExistence type="inferred from homology"/>
<dbReference type="InterPro" id="IPR017853">
    <property type="entry name" value="GH"/>
</dbReference>
<dbReference type="PANTHER" id="PTHR34142">
    <property type="entry name" value="ENDO-BETA-1,4-GLUCANASE A"/>
    <property type="match status" value="1"/>
</dbReference>
<evidence type="ECO:0000256" key="12">
    <source>
        <dbReference type="ARBA" id="ARBA00023326"/>
    </source>
</evidence>
<evidence type="ECO:0000256" key="14">
    <source>
        <dbReference type="SAM" id="Phobius"/>
    </source>
</evidence>
<dbReference type="EC" id="3.2.1.4" evidence="4"/>
<keyword evidence="12" id="KW-0119">Carbohydrate metabolism</keyword>
<organism evidence="18 19">
    <name type="scientific">Evansella alkalicola</name>
    <dbReference type="NCBI Taxonomy" id="745819"/>
    <lineage>
        <taxon>Bacteria</taxon>
        <taxon>Bacillati</taxon>
        <taxon>Bacillota</taxon>
        <taxon>Bacilli</taxon>
        <taxon>Bacillales</taxon>
        <taxon>Bacillaceae</taxon>
        <taxon>Evansella</taxon>
    </lineage>
</organism>
<protein>
    <recommendedName>
        <fullName evidence="4">cellulase</fullName>
        <ecNumber evidence="4">3.2.1.4</ecNumber>
    </recommendedName>
</protein>
<comment type="catalytic activity">
    <reaction evidence="1">
        <text>Endohydrolysis of (1-&gt;4)-beta-D-glucosidic linkages in cellulose, lichenin and cereal beta-D-glucans.</text>
        <dbReference type="EC" id="3.2.1.4"/>
    </reaction>
</comment>
<feature type="domain" description="Carbohydrate binding module family 17/28" evidence="17">
    <location>
        <begin position="612"/>
        <end position="786"/>
    </location>
</feature>
<dbReference type="PANTHER" id="PTHR34142:SF1">
    <property type="entry name" value="GLYCOSIDE HYDROLASE FAMILY 5 DOMAIN-CONTAINING PROTEIN"/>
    <property type="match status" value="1"/>
</dbReference>
<evidence type="ECO:0000256" key="6">
    <source>
        <dbReference type="ARBA" id="ARBA00022525"/>
    </source>
</evidence>
<keyword evidence="7" id="KW-0732">Signal</keyword>
<evidence type="ECO:0000256" key="8">
    <source>
        <dbReference type="ARBA" id="ARBA00022801"/>
    </source>
</evidence>
<dbReference type="InterPro" id="IPR001547">
    <property type="entry name" value="Glyco_hydro_5"/>
</dbReference>
<feature type="domain" description="Gram-positive cocci surface proteins LPxTG" evidence="16">
    <location>
        <begin position="915"/>
        <end position="949"/>
    </location>
</feature>
<dbReference type="InterPro" id="IPR005086">
    <property type="entry name" value="CBM17/28"/>
</dbReference>
<dbReference type="EMBL" id="JAHQCR010000064">
    <property type="protein sequence ID" value="MBU9722971.1"/>
    <property type="molecule type" value="Genomic_DNA"/>
</dbReference>
<dbReference type="Gene3D" id="3.20.20.80">
    <property type="entry name" value="Glycosidases"/>
    <property type="match status" value="1"/>
</dbReference>
<comment type="similarity">
    <text evidence="3">Belongs to the glycosyl hydrolase 5 (cellulase A) family.</text>
</comment>
<evidence type="ECO:0000256" key="5">
    <source>
        <dbReference type="ARBA" id="ARBA00022512"/>
    </source>
</evidence>
<keyword evidence="8" id="KW-0378">Hydrolase</keyword>
<dbReference type="SUPFAM" id="SSF51445">
    <property type="entry name" value="(Trans)glycosidases"/>
    <property type="match status" value="1"/>
</dbReference>
<feature type="transmembrane region" description="Helical" evidence="14">
    <location>
        <begin position="925"/>
        <end position="944"/>
    </location>
</feature>
<evidence type="ECO:0000259" key="15">
    <source>
        <dbReference type="Pfam" id="PF00150"/>
    </source>
</evidence>
<evidence type="ECO:0000313" key="18">
    <source>
        <dbReference type="EMBL" id="MBU9722971.1"/>
    </source>
</evidence>
<dbReference type="InterPro" id="IPR018087">
    <property type="entry name" value="Glyco_hydro_5_CS"/>
</dbReference>
<keyword evidence="14" id="KW-1133">Transmembrane helix</keyword>
<keyword evidence="14" id="KW-0472">Membrane</keyword>
<evidence type="ECO:0000256" key="10">
    <source>
        <dbReference type="ARBA" id="ARBA00023088"/>
    </source>
</evidence>
<dbReference type="Proteomes" id="UP000790580">
    <property type="component" value="Unassembled WGS sequence"/>
</dbReference>
<dbReference type="Pfam" id="PF00150">
    <property type="entry name" value="Cellulase"/>
    <property type="match status" value="1"/>
</dbReference>
<evidence type="ECO:0000256" key="9">
    <source>
        <dbReference type="ARBA" id="ARBA00023001"/>
    </source>
</evidence>